<dbReference type="Proteomes" id="UP001501476">
    <property type="component" value="Unassembled WGS sequence"/>
</dbReference>
<evidence type="ECO:0000313" key="1">
    <source>
        <dbReference type="EMBL" id="GAA0221580.1"/>
    </source>
</evidence>
<protein>
    <submittedName>
        <fullName evidence="1">Uncharacterized protein</fullName>
    </submittedName>
</protein>
<comment type="caution">
    <text evidence="1">The sequence shown here is derived from an EMBL/GenBank/DDBJ whole genome shotgun (WGS) entry which is preliminary data.</text>
</comment>
<name>A0ABP3D285_9GAMM</name>
<sequence>MDSLSTGIGKVALRTALDKVIKTYRNNKFDKLIKRLETGEINLTDNELQSDDFIACFIKTIDAIDKAISKEKVAILENLFINGIETQVIRNTPTLYEETLSIISDLSIREIEILFILSEELSIEEAQEESTIVLERNQKAKKRICQRYNISAVYTAALLHRLERTGLIVDGNFIGGPEYFMSPLYQEIKKLIHYKIWQS</sequence>
<evidence type="ECO:0000313" key="2">
    <source>
        <dbReference type="Proteomes" id="UP001501476"/>
    </source>
</evidence>
<gene>
    <name evidence="1" type="ORF">GCM10008964_11320</name>
</gene>
<accession>A0ABP3D285</accession>
<dbReference type="EMBL" id="BAAADG010000004">
    <property type="protein sequence ID" value="GAA0221580.1"/>
    <property type="molecule type" value="Genomic_DNA"/>
</dbReference>
<keyword evidence="2" id="KW-1185">Reference proteome</keyword>
<proteinExistence type="predicted"/>
<dbReference type="RefSeq" id="WP_286304429.1">
    <property type="nucleotide sequence ID" value="NZ_AP027741.1"/>
</dbReference>
<reference evidence="2" key="1">
    <citation type="journal article" date="2019" name="Int. J. Syst. Evol. Microbiol.">
        <title>The Global Catalogue of Microorganisms (GCM) 10K type strain sequencing project: providing services to taxonomists for standard genome sequencing and annotation.</title>
        <authorList>
            <consortium name="The Broad Institute Genomics Platform"/>
            <consortium name="The Broad Institute Genome Sequencing Center for Infectious Disease"/>
            <person name="Wu L."/>
            <person name="Ma J."/>
        </authorList>
    </citation>
    <scope>NUCLEOTIDE SEQUENCE [LARGE SCALE GENOMIC DNA]</scope>
    <source>
        <strain evidence="2">JCM 6886</strain>
    </source>
</reference>
<organism evidence="1 2">
    <name type="scientific">Methylophaga marina</name>
    <dbReference type="NCBI Taxonomy" id="45495"/>
    <lineage>
        <taxon>Bacteria</taxon>
        <taxon>Pseudomonadati</taxon>
        <taxon>Pseudomonadota</taxon>
        <taxon>Gammaproteobacteria</taxon>
        <taxon>Thiotrichales</taxon>
        <taxon>Piscirickettsiaceae</taxon>
        <taxon>Methylophaga</taxon>
    </lineage>
</organism>